<evidence type="ECO:0000313" key="2">
    <source>
        <dbReference type="Proteomes" id="UP000664277"/>
    </source>
</evidence>
<dbReference type="AlphaFoldDB" id="A0A8J7PGR0"/>
<dbReference type="EMBL" id="JAFLCK010000018">
    <property type="protein sequence ID" value="MBN8661238.1"/>
    <property type="molecule type" value="Genomic_DNA"/>
</dbReference>
<dbReference type="Proteomes" id="UP000664277">
    <property type="component" value="Unassembled WGS sequence"/>
</dbReference>
<comment type="caution">
    <text evidence="1">The sequence shown here is derived from an EMBL/GenBank/DDBJ whole genome shotgun (WGS) entry which is preliminary data.</text>
</comment>
<protein>
    <submittedName>
        <fullName evidence="1">Uncharacterized protein</fullName>
    </submittedName>
</protein>
<gene>
    <name evidence="1" type="ORF">J0M35_12800</name>
</gene>
<sequence length="91" mass="10201">MREGLNPNTFSSWKKVIRRRDQEKSAKTETDGIPVFMPVAQLQHPVKICAETNSQPAVAELDLAARTVKIFAGIDRESLKEIVLVLREVAL</sequence>
<proteinExistence type="predicted"/>
<evidence type="ECO:0000313" key="1">
    <source>
        <dbReference type="EMBL" id="MBN8661238.1"/>
    </source>
</evidence>
<reference evidence="1" key="1">
    <citation type="submission" date="2021-02" db="EMBL/GenBank/DDBJ databases">
        <title>Genome-Resolved Metagenomics of a Microbial Community Performing Photosynthetic Biological Nutrient Removal.</title>
        <authorList>
            <person name="Mcdaniel E.A."/>
        </authorList>
    </citation>
    <scope>NUCLEOTIDE SEQUENCE</scope>
    <source>
        <strain evidence="1">UWPOB_OBS1</strain>
    </source>
</reference>
<organism evidence="1 2">
    <name type="scientific">Candidatus Obscuribacter phosphatis</name>
    <dbReference type="NCBI Taxonomy" id="1906157"/>
    <lineage>
        <taxon>Bacteria</taxon>
        <taxon>Bacillati</taxon>
        <taxon>Candidatus Melainabacteria</taxon>
        <taxon>Candidatus Obscuribacterales</taxon>
        <taxon>Candidatus Obscuribacteraceae</taxon>
        <taxon>Candidatus Obscuribacter</taxon>
    </lineage>
</organism>
<name>A0A8J7PGR0_9BACT</name>
<accession>A0A8J7PGR0</accession>